<sequence length="355" mass="41039">MQDEEKLILHRRPRILEKAGGRNIKSSNIPYKIIVFTKDLVHTLIEAKWRTLFLILMLTYFGSWTFFGIIYMAIAWIHGDLKFDPITGNRINEIPCIMNAKTFSGFFLMSVESQVSTGYGTWYPSNECSDAITVLIIQLVFGLLIDATIVGIVFQKLIRPPKYSHSEFSKHAVICQRDGKFCLLFRVADFRQTRSIDSKIRAYLFEEARTKEGEYLGKRQQRLKIQDSGRVFMIWPQTVCHVIDENSPLYKYGPMDFIDGRFEIIVGLKGESSYSGHTTQARASYLPHEVLWGYRFLNIVTFDDEAGSFVADVDMMDETERVSMPQCSAKFYDMKKKLKALEEKKLEFLLKNSSK</sequence>
<dbReference type="AlphaFoldDB" id="A0A9J6BFD6"/>
<evidence type="ECO:0000256" key="10">
    <source>
        <dbReference type="ARBA" id="ARBA00023303"/>
    </source>
</evidence>
<evidence type="ECO:0000256" key="4">
    <source>
        <dbReference type="ARBA" id="ARBA00022692"/>
    </source>
</evidence>
<dbReference type="GO" id="GO:0005886">
    <property type="term" value="C:plasma membrane"/>
    <property type="evidence" value="ECO:0007669"/>
    <property type="project" value="TreeGrafter"/>
</dbReference>
<dbReference type="GO" id="GO:0034765">
    <property type="term" value="P:regulation of monoatomic ion transmembrane transport"/>
    <property type="evidence" value="ECO:0007669"/>
    <property type="project" value="TreeGrafter"/>
</dbReference>
<feature type="transmembrane region" description="Helical" evidence="12">
    <location>
        <begin position="52"/>
        <end position="77"/>
    </location>
</feature>
<evidence type="ECO:0000256" key="5">
    <source>
        <dbReference type="ARBA" id="ARBA00022882"/>
    </source>
</evidence>
<feature type="domain" description="Potassium channel inwardly rectifying transmembrane" evidence="13">
    <location>
        <begin position="17"/>
        <end position="160"/>
    </location>
</feature>
<evidence type="ECO:0000256" key="1">
    <source>
        <dbReference type="ARBA" id="ARBA00004141"/>
    </source>
</evidence>
<dbReference type="Gene3D" id="1.10.287.70">
    <property type="match status" value="1"/>
</dbReference>
<evidence type="ECO:0000259" key="14">
    <source>
        <dbReference type="Pfam" id="PF17655"/>
    </source>
</evidence>
<dbReference type="Gene3D" id="2.60.40.1400">
    <property type="entry name" value="G protein-activated inward rectifier potassium channel 1"/>
    <property type="match status" value="1"/>
</dbReference>
<feature type="domain" description="Inward rectifier potassium channel C-terminal" evidence="14">
    <location>
        <begin position="167"/>
        <end position="336"/>
    </location>
</feature>
<dbReference type="InterPro" id="IPR014756">
    <property type="entry name" value="Ig_E-set"/>
</dbReference>
<reference evidence="15" key="1">
    <citation type="submission" date="2021-03" db="EMBL/GenBank/DDBJ databases">
        <title>Chromosome level genome of the anhydrobiotic midge Polypedilum vanderplanki.</title>
        <authorList>
            <person name="Yoshida Y."/>
            <person name="Kikawada T."/>
            <person name="Gusev O."/>
        </authorList>
    </citation>
    <scope>NUCLEOTIDE SEQUENCE</scope>
    <source>
        <strain evidence="15">NIAS01</strain>
        <tissue evidence="15">Whole body or cell culture</tissue>
    </source>
</reference>
<keyword evidence="4 11" id="KW-0812">Transmembrane</keyword>
<dbReference type="PRINTS" id="PR01320">
    <property type="entry name" value="KIRCHANNEL"/>
</dbReference>
<accession>A0A9J6BFD6</accession>
<comment type="caution">
    <text evidence="15">The sequence shown here is derived from an EMBL/GenBank/DDBJ whole genome shotgun (WGS) entry which is preliminary data.</text>
</comment>
<keyword evidence="3 11" id="KW-0633">Potassium transport</keyword>
<keyword evidence="2 11" id="KW-0813">Transport</keyword>
<feature type="transmembrane region" description="Helical" evidence="12">
    <location>
        <begin position="131"/>
        <end position="154"/>
    </location>
</feature>
<evidence type="ECO:0000256" key="7">
    <source>
        <dbReference type="ARBA" id="ARBA00022989"/>
    </source>
</evidence>
<dbReference type="InterPro" id="IPR016449">
    <property type="entry name" value="K_chnl_inward-rec_Kir"/>
</dbReference>
<evidence type="ECO:0000259" key="13">
    <source>
        <dbReference type="Pfam" id="PF01007"/>
    </source>
</evidence>
<proteinExistence type="inferred from homology"/>
<dbReference type="Proteomes" id="UP001107558">
    <property type="component" value="Chromosome 4"/>
</dbReference>
<dbReference type="EMBL" id="JADBJN010000004">
    <property type="protein sequence ID" value="KAG5668214.1"/>
    <property type="molecule type" value="Genomic_DNA"/>
</dbReference>
<keyword evidence="10 11" id="KW-0407">Ion channel</keyword>
<keyword evidence="5 11" id="KW-0851">Voltage-gated channel</keyword>
<evidence type="ECO:0000256" key="11">
    <source>
        <dbReference type="RuleBase" id="RU003822"/>
    </source>
</evidence>
<evidence type="ECO:0000256" key="6">
    <source>
        <dbReference type="ARBA" id="ARBA00022958"/>
    </source>
</evidence>
<dbReference type="GO" id="GO:0034702">
    <property type="term" value="C:monoatomic ion channel complex"/>
    <property type="evidence" value="ECO:0007669"/>
    <property type="project" value="UniProtKB-KW"/>
</dbReference>
<protein>
    <recommendedName>
        <fullName evidence="17">Inward rectifier potassium channel</fullName>
    </recommendedName>
</protein>
<dbReference type="SUPFAM" id="SSF81296">
    <property type="entry name" value="E set domains"/>
    <property type="match status" value="1"/>
</dbReference>
<organism evidence="15 16">
    <name type="scientific">Polypedilum vanderplanki</name>
    <name type="common">Sleeping chironomid midge</name>
    <dbReference type="NCBI Taxonomy" id="319348"/>
    <lineage>
        <taxon>Eukaryota</taxon>
        <taxon>Metazoa</taxon>
        <taxon>Ecdysozoa</taxon>
        <taxon>Arthropoda</taxon>
        <taxon>Hexapoda</taxon>
        <taxon>Insecta</taxon>
        <taxon>Pterygota</taxon>
        <taxon>Neoptera</taxon>
        <taxon>Endopterygota</taxon>
        <taxon>Diptera</taxon>
        <taxon>Nematocera</taxon>
        <taxon>Chironomoidea</taxon>
        <taxon>Chironomidae</taxon>
        <taxon>Chironominae</taxon>
        <taxon>Polypedilum</taxon>
        <taxon>Polypedilum</taxon>
    </lineage>
</organism>
<keyword evidence="7 12" id="KW-1133">Transmembrane helix</keyword>
<comment type="subcellular location">
    <subcellularLocation>
        <location evidence="1 11">Membrane</location>
        <topology evidence="1 11">Multi-pass membrane protein</topology>
    </subcellularLocation>
</comment>
<evidence type="ECO:0000256" key="8">
    <source>
        <dbReference type="ARBA" id="ARBA00023065"/>
    </source>
</evidence>
<keyword evidence="16" id="KW-1185">Reference proteome</keyword>
<dbReference type="InterPro" id="IPR041647">
    <property type="entry name" value="IRK_C"/>
</dbReference>
<evidence type="ECO:0000256" key="3">
    <source>
        <dbReference type="ARBA" id="ARBA00022538"/>
    </source>
</evidence>
<dbReference type="Pfam" id="PF17655">
    <property type="entry name" value="IRK_C"/>
    <property type="match status" value="1"/>
</dbReference>
<dbReference type="InterPro" id="IPR040445">
    <property type="entry name" value="Kir_TM"/>
</dbReference>
<name>A0A9J6BFD6_POLVA</name>
<evidence type="ECO:0000256" key="2">
    <source>
        <dbReference type="ARBA" id="ARBA00022448"/>
    </source>
</evidence>
<keyword evidence="8 11" id="KW-0406">Ion transport</keyword>
<evidence type="ECO:0000313" key="16">
    <source>
        <dbReference type="Proteomes" id="UP001107558"/>
    </source>
</evidence>
<comment type="similarity">
    <text evidence="11">Belongs to the inward rectifier-type potassium channel (TC 1.A.2.1) family.</text>
</comment>
<dbReference type="OrthoDB" id="273257at2759"/>
<evidence type="ECO:0000256" key="12">
    <source>
        <dbReference type="SAM" id="Phobius"/>
    </source>
</evidence>
<evidence type="ECO:0000313" key="15">
    <source>
        <dbReference type="EMBL" id="KAG5668214.1"/>
    </source>
</evidence>
<keyword evidence="6 11" id="KW-0630">Potassium</keyword>
<dbReference type="Pfam" id="PF01007">
    <property type="entry name" value="IRK"/>
    <property type="match status" value="1"/>
</dbReference>
<dbReference type="PANTHER" id="PTHR11767">
    <property type="entry name" value="INWARD RECTIFIER POTASSIUM CHANNEL"/>
    <property type="match status" value="1"/>
</dbReference>
<dbReference type="GO" id="GO:1990573">
    <property type="term" value="P:potassium ion import across plasma membrane"/>
    <property type="evidence" value="ECO:0007669"/>
    <property type="project" value="TreeGrafter"/>
</dbReference>
<keyword evidence="9 12" id="KW-0472">Membrane</keyword>
<gene>
    <name evidence="15" type="ORF">PVAND_016162</name>
</gene>
<evidence type="ECO:0000256" key="9">
    <source>
        <dbReference type="ARBA" id="ARBA00023136"/>
    </source>
</evidence>
<dbReference type="GO" id="GO:0005242">
    <property type="term" value="F:inward rectifier potassium channel activity"/>
    <property type="evidence" value="ECO:0007669"/>
    <property type="project" value="InterPro"/>
</dbReference>
<evidence type="ECO:0008006" key="17">
    <source>
        <dbReference type="Google" id="ProtNLM"/>
    </source>
</evidence>
<dbReference type="PANTHER" id="PTHR11767:SF115">
    <property type="entry name" value="INWARDLY RECTIFYING POTASSIUM CHANNEL 3, ISOFORM D"/>
    <property type="match status" value="1"/>
</dbReference>
<dbReference type="SUPFAM" id="SSF81324">
    <property type="entry name" value="Voltage-gated potassium channels"/>
    <property type="match status" value="1"/>
</dbReference>
<dbReference type="InterPro" id="IPR013518">
    <property type="entry name" value="K_chnl_inward-rec_Kir_cyto"/>
</dbReference>